<reference evidence="4" key="1">
    <citation type="submission" date="2015-11" db="EMBL/GenBank/DDBJ databases">
        <authorList>
            <person name="Zhang Y."/>
            <person name="Guo Z."/>
        </authorList>
    </citation>
    <scope>NUCLEOTIDE SEQUENCE</scope>
</reference>
<accession>A0A140F2G7</accession>
<dbReference type="GO" id="GO:0003735">
    <property type="term" value="F:structural constituent of ribosome"/>
    <property type="evidence" value="ECO:0007669"/>
    <property type="project" value="InterPro"/>
</dbReference>
<dbReference type="GO" id="GO:0005840">
    <property type="term" value="C:ribosome"/>
    <property type="evidence" value="ECO:0007669"/>
    <property type="project" value="UniProtKB-KW"/>
</dbReference>
<gene>
    <name evidence="4" type="ORF">Mmmito_0011</name>
</gene>
<dbReference type="InterPro" id="IPR000630">
    <property type="entry name" value="Ribosomal_uS8"/>
</dbReference>
<reference evidence="4" key="2">
    <citation type="journal article" date="2016" name="Open Biol.">
        <title>Moramonas marocensis gen. nov., sp. nov.: a jakobid flagellate isolated from desert soil with a bacteria-like, but bloated mitochondrial genome.</title>
        <authorList>
            <person name="Strassert J.F."/>
            <person name="Tikhonenkov D.V."/>
            <person name="Pombert J.F."/>
            <person name="Kolisko M."/>
            <person name="Tai V."/>
            <person name="Mylnikov A.P."/>
            <person name="Keeling P.J."/>
        </authorList>
    </citation>
    <scope>NUCLEOTIDE SEQUENCE</scope>
</reference>
<keyword evidence="2 4" id="KW-0689">Ribosomal protein</keyword>
<organism evidence="4">
    <name type="scientific">Moramonas marocensis</name>
    <dbReference type="NCBI Taxonomy" id="1805496"/>
    <lineage>
        <taxon>Eukaryota</taxon>
        <taxon>Discoba</taxon>
        <taxon>Jakobida</taxon>
        <taxon>Histionina</taxon>
        <taxon>Moramonas</taxon>
    </lineage>
</organism>
<dbReference type="PANTHER" id="PTHR11758">
    <property type="entry name" value="40S RIBOSOMAL PROTEIN S15A"/>
    <property type="match status" value="1"/>
</dbReference>
<dbReference type="GO" id="GO:0006412">
    <property type="term" value="P:translation"/>
    <property type="evidence" value="ECO:0007669"/>
    <property type="project" value="InterPro"/>
</dbReference>
<comment type="similarity">
    <text evidence="1">Belongs to the universal ribosomal protein uS8 family.</text>
</comment>
<evidence type="ECO:0000256" key="2">
    <source>
        <dbReference type="ARBA" id="ARBA00022980"/>
    </source>
</evidence>
<dbReference type="Gene3D" id="3.30.1490.10">
    <property type="match status" value="1"/>
</dbReference>
<proteinExistence type="inferred from homology"/>
<keyword evidence="4" id="KW-0496">Mitochondrion</keyword>
<dbReference type="SUPFAM" id="SSF56047">
    <property type="entry name" value="Ribosomal protein S8"/>
    <property type="match status" value="1"/>
</dbReference>
<evidence type="ECO:0000256" key="3">
    <source>
        <dbReference type="ARBA" id="ARBA00023274"/>
    </source>
</evidence>
<dbReference type="GO" id="GO:1990904">
    <property type="term" value="C:ribonucleoprotein complex"/>
    <property type="evidence" value="ECO:0007669"/>
    <property type="project" value="UniProtKB-KW"/>
</dbReference>
<keyword evidence="3" id="KW-0687">Ribonucleoprotein</keyword>
<dbReference type="AlphaFoldDB" id="A0A140F2G7"/>
<dbReference type="Gene3D" id="3.30.1370.30">
    <property type="match status" value="1"/>
</dbReference>
<evidence type="ECO:0000313" key="4">
    <source>
        <dbReference type="EMBL" id="AML60601.1"/>
    </source>
</evidence>
<protein>
    <submittedName>
        <fullName evidence="4">Ribosomal protein S8</fullName>
    </submittedName>
</protein>
<dbReference type="InterPro" id="IPR035987">
    <property type="entry name" value="Ribosomal_uS8_sf"/>
</dbReference>
<geneLocation type="mitochondrion" evidence="4"/>
<dbReference type="Pfam" id="PF00410">
    <property type="entry name" value="Ribosomal_S8"/>
    <property type="match status" value="1"/>
</dbReference>
<dbReference type="EMBL" id="KU057169">
    <property type="protein sequence ID" value="AML60601.1"/>
    <property type="molecule type" value="Genomic_DNA"/>
</dbReference>
<sequence length="156" mass="18168">MLGYINDHVSDILIRIQNAQRSKLQYTSFYRKKTSIHDSANISIDLLDTLYREGYITSYEVKKDHLPRGKDDQFVDKIQIHLKYHSSAPHPHLPVIRQIKRISKPGRRVYISNRDIRYLSSQNTFELYIISTPQGLYSLHTARKLGLGGELLCKII</sequence>
<name>A0A140F2G7_9EUKA</name>
<evidence type="ECO:0000256" key="1">
    <source>
        <dbReference type="ARBA" id="ARBA00006471"/>
    </source>
</evidence>